<dbReference type="UniPathway" id="UPA00908">
    <property type="reaction ID" value="UER00884"/>
</dbReference>
<reference evidence="3 4" key="1">
    <citation type="submission" date="2015-09" db="EMBL/GenBank/DDBJ databases">
        <authorList>
            <consortium name="Pathogen Informatics"/>
        </authorList>
    </citation>
    <scope>NUCLEOTIDE SEQUENCE [LARGE SCALE GENOMIC DNA]</scope>
    <source>
        <strain evidence="3 4">2789STDY5834959</strain>
    </source>
</reference>
<dbReference type="InterPro" id="IPR007685">
    <property type="entry name" value="RelA_SpoT"/>
</dbReference>
<feature type="domain" description="RelA/SpoT" evidence="2">
    <location>
        <begin position="65"/>
        <end position="207"/>
    </location>
</feature>
<evidence type="ECO:0000259" key="2">
    <source>
        <dbReference type="SMART" id="SM00954"/>
    </source>
</evidence>
<proteinExistence type="predicted"/>
<dbReference type="GO" id="GO:0015970">
    <property type="term" value="P:guanosine tetraphosphate biosynthetic process"/>
    <property type="evidence" value="ECO:0007669"/>
    <property type="project" value="UniProtKB-UniPathway"/>
</dbReference>
<dbReference type="Pfam" id="PF04607">
    <property type="entry name" value="RelA_SpoT"/>
    <property type="match status" value="1"/>
</dbReference>
<comment type="pathway">
    <text evidence="1">Purine metabolism; ppGpp biosynthesis; ppGpp from GTP: step 1/2.</text>
</comment>
<gene>
    <name evidence="3" type="ORF">ERS852571_02658</name>
</gene>
<name>A0A173UDK2_ANAHA</name>
<dbReference type="CDD" id="cd05399">
    <property type="entry name" value="NT_Rel-Spo_like"/>
    <property type="match status" value="1"/>
</dbReference>
<dbReference type="RefSeq" id="WP_055073306.1">
    <property type="nucleotide sequence ID" value="NZ_BAABYN010000001.1"/>
</dbReference>
<protein>
    <submittedName>
        <fullName evidence="3">Region found in RelA / SpoT proteins</fullName>
    </submittedName>
</protein>
<dbReference type="SUPFAM" id="SSF81301">
    <property type="entry name" value="Nucleotidyltransferase"/>
    <property type="match status" value="1"/>
</dbReference>
<evidence type="ECO:0000313" key="3">
    <source>
        <dbReference type="EMBL" id="CUN12225.1"/>
    </source>
</evidence>
<dbReference type="PANTHER" id="PTHR41773:SF1">
    <property type="entry name" value="RELA_SPOT DOMAIN-CONTAINING PROTEIN"/>
    <property type="match status" value="1"/>
</dbReference>
<evidence type="ECO:0000313" key="4">
    <source>
        <dbReference type="Proteomes" id="UP000095553"/>
    </source>
</evidence>
<dbReference type="EMBL" id="CYXY01000019">
    <property type="protein sequence ID" value="CUN12225.1"/>
    <property type="molecule type" value="Genomic_DNA"/>
</dbReference>
<dbReference type="InterPro" id="IPR043519">
    <property type="entry name" value="NT_sf"/>
</dbReference>
<organism evidence="3 4">
    <name type="scientific">Anaerostipes hadrus</name>
    <dbReference type="NCBI Taxonomy" id="649756"/>
    <lineage>
        <taxon>Bacteria</taxon>
        <taxon>Bacillati</taxon>
        <taxon>Bacillota</taxon>
        <taxon>Clostridia</taxon>
        <taxon>Lachnospirales</taxon>
        <taxon>Lachnospiraceae</taxon>
        <taxon>Anaerostipes</taxon>
    </lineage>
</organism>
<dbReference type="PANTHER" id="PTHR41773">
    <property type="entry name" value="GTP PYROPHOSPHATASE-RELATED"/>
    <property type="match status" value="1"/>
</dbReference>
<dbReference type="Proteomes" id="UP000095553">
    <property type="component" value="Unassembled WGS sequence"/>
</dbReference>
<accession>A0A173UDK2</accession>
<evidence type="ECO:0000256" key="1">
    <source>
        <dbReference type="ARBA" id="ARBA00004976"/>
    </source>
</evidence>
<sequence>MLDQEKFFNTYKVQEAFEDSGLSWDTLERIYEDYTRRLPEMKKIADRLQDEISKVIDFHVHSIHNRCKDPEHLIEKIIRKVGVEKRQKYKNINERNYLRIVRDLMGIRILILSKEEWRTVHDFLLKVDEDSRYDMHMAEMPRAYIRYGDRDIFNYTIHKEYTDKGYRSQHYIFKYGNYYFEVQVRTIAEEVYAEFDHYVKYPYRENNHFLKRYTSVVAELLNSVDEIISTCFQFGEAGWLDIEKYFAQDSYSDLQRMSKEPHKREQEQIPRANDGVIDAQSYMNRMILRKG</sequence>
<dbReference type="Gene3D" id="3.30.460.10">
    <property type="entry name" value="Beta Polymerase, domain 2"/>
    <property type="match status" value="1"/>
</dbReference>
<dbReference type="SMART" id="SM00954">
    <property type="entry name" value="RelA_SpoT"/>
    <property type="match status" value="1"/>
</dbReference>
<dbReference type="AlphaFoldDB" id="A0A173UDK2"/>